<dbReference type="GO" id="GO:0022625">
    <property type="term" value="C:cytosolic large ribosomal subunit"/>
    <property type="evidence" value="ECO:0007669"/>
    <property type="project" value="TreeGrafter"/>
</dbReference>
<dbReference type="InterPro" id="IPR002171">
    <property type="entry name" value="Ribosomal_uL2"/>
</dbReference>
<feature type="domain" description="Large ribosomal subunit protein uL2 RNA-binding" evidence="5">
    <location>
        <begin position="11"/>
        <end position="83"/>
    </location>
</feature>
<feature type="compositionally biased region" description="Low complexity" evidence="4">
    <location>
        <begin position="169"/>
        <end position="186"/>
    </location>
</feature>
<proteinExistence type="evidence at transcript level"/>
<evidence type="ECO:0000256" key="1">
    <source>
        <dbReference type="ARBA" id="ARBA00005636"/>
    </source>
</evidence>
<sequence>MGRVIRAQRKGAGSVLRSHNKHRKGAPKLRAVDYAERHGYIKGIVKEIIHDPGRGAPLAKVVFRDPYRYKLKNGAVPGRRGHAHGAVCLLRQEGHSRGGQRAARGHDARGHGDLQRGGEGRGPGPPGPHLWQLCHGDCPQPGYAQDARQAALRCQEGAALGQPGHGGASSREGVGSRSPSSRPGAPTTNTRPSATHGPRSAVSP</sequence>
<dbReference type="Pfam" id="PF00181">
    <property type="entry name" value="Ribosomal_L2_N"/>
    <property type="match status" value="1"/>
</dbReference>
<feature type="region of interest" description="Disordered" evidence="4">
    <location>
        <begin position="94"/>
        <end position="133"/>
    </location>
</feature>
<dbReference type="AlphaFoldDB" id="A0A090X8D2"/>
<keyword evidence="3" id="KW-0687">Ribonucleoprotein</keyword>
<dbReference type="PANTHER" id="PTHR13691:SF16">
    <property type="entry name" value="LARGE RIBOSOMAL SUBUNIT PROTEIN UL2"/>
    <property type="match status" value="1"/>
</dbReference>
<evidence type="ECO:0000256" key="2">
    <source>
        <dbReference type="ARBA" id="ARBA00022980"/>
    </source>
</evidence>
<evidence type="ECO:0000259" key="5">
    <source>
        <dbReference type="SMART" id="SM01383"/>
    </source>
</evidence>
<feature type="compositionally biased region" description="Basic and acidic residues" evidence="4">
    <location>
        <begin position="104"/>
        <end position="119"/>
    </location>
</feature>
<comment type="similarity">
    <text evidence="1">Belongs to the universal ribosomal protein uL2 family.</text>
</comment>
<dbReference type="InterPro" id="IPR012340">
    <property type="entry name" value="NA-bd_OB-fold"/>
</dbReference>
<dbReference type="SUPFAM" id="SSF50249">
    <property type="entry name" value="Nucleic acid-binding proteins"/>
    <property type="match status" value="1"/>
</dbReference>
<dbReference type="FunFam" id="2.40.50.140:FF:000581">
    <property type="entry name" value="Ribosomal protein L8"/>
    <property type="match status" value="1"/>
</dbReference>
<keyword evidence="2 6" id="KW-0689">Ribosomal protein</keyword>
<dbReference type="GO" id="GO:0003735">
    <property type="term" value="F:structural constituent of ribosome"/>
    <property type="evidence" value="ECO:0007669"/>
    <property type="project" value="InterPro"/>
</dbReference>
<evidence type="ECO:0000256" key="3">
    <source>
        <dbReference type="ARBA" id="ARBA00023274"/>
    </source>
</evidence>
<reference evidence="6" key="1">
    <citation type="journal article" date="2015" name="PLoS Negl. Trop. Dis.">
        <title>Deep Sequencing Analysis of the Ixodes ricinus Haemocytome.</title>
        <authorList>
            <person name="Kotsyfakis M."/>
            <person name="Kopacek P."/>
            <person name="Franta Z."/>
            <person name="Pedra J.H."/>
            <person name="Ribeiro J.M."/>
        </authorList>
    </citation>
    <scope>NUCLEOTIDE SEQUENCE</scope>
</reference>
<dbReference type="EMBL" id="GBIH01002024">
    <property type="protein sequence ID" value="JAC92686.1"/>
    <property type="molecule type" value="mRNA"/>
</dbReference>
<dbReference type="Gene3D" id="2.40.50.140">
    <property type="entry name" value="Nucleic acid-binding proteins"/>
    <property type="match status" value="1"/>
</dbReference>
<dbReference type="GO" id="GO:0003723">
    <property type="term" value="F:RNA binding"/>
    <property type="evidence" value="ECO:0007669"/>
    <property type="project" value="TreeGrafter"/>
</dbReference>
<accession>A0A090X8D2</accession>
<dbReference type="GO" id="GO:0002181">
    <property type="term" value="P:cytoplasmic translation"/>
    <property type="evidence" value="ECO:0007669"/>
    <property type="project" value="TreeGrafter"/>
</dbReference>
<name>A0A090X8D2_IXORI</name>
<dbReference type="SMART" id="SM01383">
    <property type="entry name" value="Ribosomal_L2"/>
    <property type="match status" value="1"/>
</dbReference>
<evidence type="ECO:0000256" key="4">
    <source>
        <dbReference type="SAM" id="MobiDB-lite"/>
    </source>
</evidence>
<organism evidence="6">
    <name type="scientific">Ixodes ricinus</name>
    <name type="common">Common tick</name>
    <name type="synonym">Acarus ricinus</name>
    <dbReference type="NCBI Taxonomy" id="34613"/>
    <lineage>
        <taxon>Eukaryota</taxon>
        <taxon>Metazoa</taxon>
        <taxon>Ecdysozoa</taxon>
        <taxon>Arthropoda</taxon>
        <taxon>Chelicerata</taxon>
        <taxon>Arachnida</taxon>
        <taxon>Acari</taxon>
        <taxon>Parasitiformes</taxon>
        <taxon>Ixodida</taxon>
        <taxon>Ixodoidea</taxon>
        <taxon>Ixodidae</taxon>
        <taxon>Ixodinae</taxon>
        <taxon>Ixodes</taxon>
    </lineage>
</organism>
<dbReference type="InterPro" id="IPR022666">
    <property type="entry name" value="Ribosomal_uL2_RNA-bd_dom"/>
</dbReference>
<protein>
    <submittedName>
        <fullName evidence="6">Putative ribosomal protein l8e</fullName>
    </submittedName>
</protein>
<dbReference type="PANTHER" id="PTHR13691">
    <property type="entry name" value="RIBOSOMAL PROTEIN L2"/>
    <property type="match status" value="1"/>
</dbReference>
<feature type="region of interest" description="Disordered" evidence="4">
    <location>
        <begin position="158"/>
        <end position="204"/>
    </location>
</feature>
<evidence type="ECO:0000313" key="6">
    <source>
        <dbReference type="EMBL" id="JAC92686.1"/>
    </source>
</evidence>